<accession>A0A2T0RME2</accession>
<name>A0A2T0RME2_9ACTN</name>
<dbReference type="AlphaFoldDB" id="A0A2T0RME2"/>
<dbReference type="EMBL" id="PVZG01000017">
    <property type="protein sequence ID" value="PRY22366.1"/>
    <property type="molecule type" value="Genomic_DNA"/>
</dbReference>
<reference evidence="1 2" key="1">
    <citation type="submission" date="2018-03" db="EMBL/GenBank/DDBJ databases">
        <title>Genomic Encyclopedia of Archaeal and Bacterial Type Strains, Phase II (KMG-II): from individual species to whole genera.</title>
        <authorList>
            <person name="Goeker M."/>
        </authorList>
    </citation>
    <scope>NUCLEOTIDE SEQUENCE [LARGE SCALE GENOMIC DNA]</scope>
    <source>
        <strain evidence="1 2">DSM 45348</strain>
    </source>
</reference>
<sequence length="137" mass="14498">MRAMNNASPPHLLEGLSELSPVERRQAVSLVVLRVWETPQVLLREIPPAQALAAVAAIAAGLPGAQGKPWLDDRLRAAAISGVTSDLAGRALCALDVLVGRDRESVPLELHVSDGDAAGALLDDLRDVLMDGIRLGW</sequence>
<protein>
    <submittedName>
        <fullName evidence="1">Uncharacterized protein</fullName>
    </submittedName>
</protein>
<dbReference type="Proteomes" id="UP000239209">
    <property type="component" value="Unassembled WGS sequence"/>
</dbReference>
<comment type="caution">
    <text evidence="1">The sequence shown here is derived from an EMBL/GenBank/DDBJ whole genome shotgun (WGS) entry which is preliminary data.</text>
</comment>
<keyword evidence="2" id="KW-1185">Reference proteome</keyword>
<evidence type="ECO:0000313" key="1">
    <source>
        <dbReference type="EMBL" id="PRY22366.1"/>
    </source>
</evidence>
<organism evidence="1 2">
    <name type="scientific">Pseudosporangium ferrugineum</name>
    <dbReference type="NCBI Taxonomy" id="439699"/>
    <lineage>
        <taxon>Bacteria</taxon>
        <taxon>Bacillati</taxon>
        <taxon>Actinomycetota</taxon>
        <taxon>Actinomycetes</taxon>
        <taxon>Micromonosporales</taxon>
        <taxon>Micromonosporaceae</taxon>
        <taxon>Pseudosporangium</taxon>
    </lineage>
</organism>
<gene>
    <name evidence="1" type="ORF">CLV70_11770</name>
</gene>
<evidence type="ECO:0000313" key="2">
    <source>
        <dbReference type="Proteomes" id="UP000239209"/>
    </source>
</evidence>
<proteinExistence type="predicted"/>